<dbReference type="PROSITE" id="PS50975">
    <property type="entry name" value="ATP_GRASP"/>
    <property type="match status" value="1"/>
</dbReference>
<reference evidence="9 10" key="1">
    <citation type="submission" date="2018-05" db="EMBL/GenBank/DDBJ databases">
        <title>Whole genome sequencing for identification of molecular markers to develop diagnostic detection tools for the regulated plant pathogen Lachnellula willkommii.</title>
        <authorList>
            <person name="Giroux E."/>
            <person name="Bilodeau G."/>
        </authorList>
    </citation>
    <scope>NUCLEOTIDE SEQUENCE [LARGE SCALE GENOMIC DNA]</scope>
    <source>
        <strain evidence="9 10">CBS 625.97</strain>
    </source>
</reference>
<evidence type="ECO:0000256" key="3">
    <source>
        <dbReference type="ARBA" id="ARBA00022741"/>
    </source>
</evidence>
<dbReference type="InterPro" id="IPR016185">
    <property type="entry name" value="PreATP-grasp_dom_sf"/>
</dbReference>
<dbReference type="GO" id="GO:0005524">
    <property type="term" value="F:ATP binding"/>
    <property type="evidence" value="ECO:0007669"/>
    <property type="project" value="UniProtKB-UniRule"/>
</dbReference>
<dbReference type="SMART" id="SM00878">
    <property type="entry name" value="Biotin_carb_C"/>
    <property type="match status" value="1"/>
</dbReference>
<evidence type="ECO:0000256" key="5">
    <source>
        <dbReference type="ARBA" id="ARBA00023267"/>
    </source>
</evidence>
<keyword evidence="4 6" id="KW-0067">ATP-binding</keyword>
<dbReference type="SUPFAM" id="SSF51230">
    <property type="entry name" value="Single hybrid motif"/>
    <property type="match status" value="1"/>
</dbReference>
<accession>A0A7D8USA6</accession>
<proteinExistence type="predicted"/>
<dbReference type="InterPro" id="IPR005481">
    <property type="entry name" value="BC-like_N"/>
</dbReference>
<keyword evidence="2" id="KW-0436">Ligase</keyword>
<dbReference type="Proteomes" id="UP000481288">
    <property type="component" value="Unassembled WGS sequence"/>
</dbReference>
<dbReference type="OrthoDB" id="196847at2759"/>
<dbReference type="InterPro" id="IPR011761">
    <property type="entry name" value="ATP-grasp"/>
</dbReference>
<dbReference type="SUPFAM" id="SSF52440">
    <property type="entry name" value="PreATP-grasp domain"/>
    <property type="match status" value="1"/>
</dbReference>
<sequence length="797" mass="88366">MKNPTRPSLAKKKTGPITCSAMSSEKLPLQTFAHLISQSEGPRIKRILIANRGEIACRVIETCKKLNIISIAVFTDQDVLSPHVKQADQAVKLGPIDGPQGNPHQNGELLIKIAQDTKADAVHPGYGYLSENAEFSRQVQEAGLVFLGPSPRSMAVLGDKRSAKQYLLKNAPSIPLIPGYNGSEQNIDRLVVEADRIGFPVLIKASAGGGGKGMRIVRSREHLASELARAQSEAQRSFGSSDCILEKYIERSKHIEVQILGDSHGHVVSLMDRECSIQRRHQKVIEEAPSPWLSTRLRKEMSRKAIQIGEMLHYESAGTVEFIVDVDTSKFYFLEVNTRIQVEHPITEETTGVDIVALQIFVAGGGRFDSLGYFQDNMAEQVGHAIECRLCAEDPSRDFVPDLGVIRRWTPATEILSASETQHVRYETAVETGSQVSIYFDPLIAKVIVWAPTRPLAIAKMLKMMSNTVCIGIRTNQSFLQSCLNHPAFHDPQYTTSFIPDHLPTLVRNPYIENTEELHELMSFIPSMLWRTATAISSPRRPFSSLPLGFRNQKADAASTQVDIVKIQGKVVIVKWPVMVNPGQAHEVNIVPLKETNDEKSTFHQTKIKPSAQVARKYNNIISSQVRALPKMGKGKTHRVELQINRNEALRHSTRDWQLQDVCVEVDSQRYHAYIASAPIWAASDAGKYQQVFAHLPSLGTYIEYQLYSQLSFGESLRTASGAVDPSSDSNAKAPMPCKVLSVLKKDGERVGLGENVMVLESMKMEMNILTAGKGIFKANFHTGDAVEEGMVLFTLS</sequence>
<dbReference type="PANTHER" id="PTHR18866">
    <property type="entry name" value="CARBOXYLASE:PYRUVATE/ACETYL-COA/PROPIONYL-COA CARBOXYLASE"/>
    <property type="match status" value="1"/>
</dbReference>
<dbReference type="CDD" id="cd06850">
    <property type="entry name" value="biotinyl_domain"/>
    <property type="match status" value="1"/>
</dbReference>
<dbReference type="GO" id="GO:0016874">
    <property type="term" value="F:ligase activity"/>
    <property type="evidence" value="ECO:0007669"/>
    <property type="project" value="UniProtKB-KW"/>
</dbReference>
<comment type="caution">
    <text evidence="9">The sequence shown here is derived from an EMBL/GenBank/DDBJ whole genome shotgun (WGS) entry which is preliminary data.</text>
</comment>
<dbReference type="Gene3D" id="3.30.470.20">
    <property type="entry name" value="ATP-grasp fold, B domain"/>
    <property type="match status" value="1"/>
</dbReference>
<evidence type="ECO:0000256" key="4">
    <source>
        <dbReference type="ARBA" id="ARBA00022840"/>
    </source>
</evidence>
<dbReference type="AlphaFoldDB" id="A0A7D8USA6"/>
<keyword evidence="5" id="KW-0092">Biotin</keyword>
<keyword evidence="3 6" id="KW-0547">Nucleotide-binding</keyword>
<dbReference type="Pfam" id="PF02785">
    <property type="entry name" value="Biotin_carb_C"/>
    <property type="match status" value="1"/>
</dbReference>
<organism evidence="9 10">
    <name type="scientific">Lachnellula cervina</name>
    <dbReference type="NCBI Taxonomy" id="1316786"/>
    <lineage>
        <taxon>Eukaryota</taxon>
        <taxon>Fungi</taxon>
        <taxon>Dikarya</taxon>
        <taxon>Ascomycota</taxon>
        <taxon>Pezizomycotina</taxon>
        <taxon>Leotiomycetes</taxon>
        <taxon>Helotiales</taxon>
        <taxon>Lachnaceae</taxon>
        <taxon>Lachnellula</taxon>
    </lineage>
</organism>
<dbReference type="GO" id="GO:0046872">
    <property type="term" value="F:metal ion binding"/>
    <property type="evidence" value="ECO:0007669"/>
    <property type="project" value="InterPro"/>
</dbReference>
<dbReference type="Pfam" id="PF00289">
    <property type="entry name" value="Biotin_carb_N"/>
    <property type="match status" value="1"/>
</dbReference>
<dbReference type="InterPro" id="IPR005482">
    <property type="entry name" value="Biotin_COase_C"/>
</dbReference>
<feature type="domain" description="Biotin carboxylation" evidence="8">
    <location>
        <begin position="43"/>
        <end position="504"/>
    </location>
</feature>
<dbReference type="Gene3D" id="2.40.50.100">
    <property type="match status" value="1"/>
</dbReference>
<evidence type="ECO:0000256" key="1">
    <source>
        <dbReference type="ARBA" id="ARBA00001953"/>
    </source>
</evidence>
<dbReference type="SUPFAM" id="SSF56059">
    <property type="entry name" value="Glutathione synthetase ATP-binding domain-like"/>
    <property type="match status" value="1"/>
</dbReference>
<dbReference type="Pfam" id="PF02786">
    <property type="entry name" value="CPSase_L_D2"/>
    <property type="match status" value="1"/>
</dbReference>
<feature type="domain" description="ATP-grasp" evidence="7">
    <location>
        <begin position="164"/>
        <end position="364"/>
    </location>
</feature>
<protein>
    <submittedName>
        <fullName evidence="9">Methylcrotonoyl-CoA carboxylase subunit alpha, mitochondrial</fullName>
    </submittedName>
</protein>
<dbReference type="InterPro" id="IPR000089">
    <property type="entry name" value="Biotin_lipoyl"/>
</dbReference>
<dbReference type="EMBL" id="QGMG01000173">
    <property type="protein sequence ID" value="TVY56286.1"/>
    <property type="molecule type" value="Genomic_DNA"/>
</dbReference>
<dbReference type="FunFam" id="3.30.1490.20:FF:000003">
    <property type="entry name" value="acetyl-CoA carboxylase isoform X1"/>
    <property type="match status" value="1"/>
</dbReference>
<dbReference type="InterPro" id="IPR011053">
    <property type="entry name" value="Single_hybrid_motif"/>
</dbReference>
<dbReference type="InterPro" id="IPR050856">
    <property type="entry name" value="Biotin_carboxylase_complex"/>
</dbReference>
<name>A0A7D8USA6_9HELO</name>
<evidence type="ECO:0000256" key="2">
    <source>
        <dbReference type="ARBA" id="ARBA00022598"/>
    </source>
</evidence>
<evidence type="ECO:0000313" key="10">
    <source>
        <dbReference type="Proteomes" id="UP000481288"/>
    </source>
</evidence>
<keyword evidence="10" id="KW-1185">Reference proteome</keyword>
<dbReference type="PROSITE" id="PS50979">
    <property type="entry name" value="BC"/>
    <property type="match status" value="1"/>
</dbReference>
<dbReference type="InterPro" id="IPR005479">
    <property type="entry name" value="CPAse_ATP-bd"/>
</dbReference>
<dbReference type="PANTHER" id="PTHR18866:SF127">
    <property type="match status" value="1"/>
</dbReference>
<evidence type="ECO:0000313" key="9">
    <source>
        <dbReference type="EMBL" id="TVY56286.1"/>
    </source>
</evidence>
<evidence type="ECO:0000256" key="6">
    <source>
        <dbReference type="PROSITE-ProRule" id="PRU00409"/>
    </source>
</evidence>
<dbReference type="Pfam" id="PF00364">
    <property type="entry name" value="Biotin_lipoyl"/>
    <property type="match status" value="1"/>
</dbReference>
<dbReference type="PROSITE" id="PS00867">
    <property type="entry name" value="CPSASE_2"/>
    <property type="match status" value="1"/>
</dbReference>
<dbReference type="InterPro" id="IPR011054">
    <property type="entry name" value="Rudment_hybrid_motif"/>
</dbReference>
<evidence type="ECO:0000259" key="7">
    <source>
        <dbReference type="PROSITE" id="PS50975"/>
    </source>
</evidence>
<comment type="cofactor">
    <cofactor evidence="1">
        <name>biotin</name>
        <dbReference type="ChEBI" id="CHEBI:57586"/>
    </cofactor>
</comment>
<dbReference type="SUPFAM" id="SSF51246">
    <property type="entry name" value="Rudiment single hybrid motif"/>
    <property type="match status" value="1"/>
</dbReference>
<dbReference type="InterPro" id="IPR011764">
    <property type="entry name" value="Biotin_carboxylation_dom"/>
</dbReference>
<evidence type="ECO:0000259" key="8">
    <source>
        <dbReference type="PROSITE" id="PS50979"/>
    </source>
</evidence>
<dbReference type="PROSITE" id="PS00866">
    <property type="entry name" value="CPSASE_1"/>
    <property type="match status" value="1"/>
</dbReference>
<gene>
    <name evidence="9" type="primary">MCCA</name>
    <name evidence="9" type="ORF">LCER1_G001583</name>
</gene>